<keyword evidence="2 4" id="KW-0863">Zinc-finger</keyword>
<dbReference type="InterPro" id="IPR037274">
    <property type="entry name" value="Znf_CHY_sf"/>
</dbReference>
<evidence type="ECO:0000259" key="5">
    <source>
        <dbReference type="PROSITE" id="PS51266"/>
    </source>
</evidence>
<dbReference type="SUPFAM" id="SSF52540">
    <property type="entry name" value="P-loop containing nucleoside triphosphate hydrolases"/>
    <property type="match status" value="1"/>
</dbReference>
<dbReference type="GO" id="GO:0035091">
    <property type="term" value="F:phosphatidylinositol binding"/>
    <property type="evidence" value="ECO:0007669"/>
    <property type="project" value="TreeGrafter"/>
</dbReference>
<dbReference type="Proteomes" id="UP000054937">
    <property type="component" value="Unassembled WGS sequence"/>
</dbReference>
<evidence type="ECO:0000256" key="2">
    <source>
        <dbReference type="ARBA" id="ARBA00022771"/>
    </source>
</evidence>
<evidence type="ECO:0000256" key="3">
    <source>
        <dbReference type="ARBA" id="ARBA00022833"/>
    </source>
</evidence>
<evidence type="ECO:0000256" key="4">
    <source>
        <dbReference type="PROSITE-ProRule" id="PRU00601"/>
    </source>
</evidence>
<keyword evidence="3" id="KW-0862">Zinc</keyword>
<reference evidence="6 7" key="1">
    <citation type="journal article" date="2015" name="Sci. Rep.">
        <title>Genome of the facultative scuticociliatosis pathogen Pseudocohnilembus persalinus provides insight into its virulence through horizontal gene transfer.</title>
        <authorList>
            <person name="Xiong J."/>
            <person name="Wang G."/>
            <person name="Cheng J."/>
            <person name="Tian M."/>
            <person name="Pan X."/>
            <person name="Warren A."/>
            <person name="Jiang C."/>
            <person name="Yuan D."/>
            <person name="Miao W."/>
        </authorList>
    </citation>
    <scope>NUCLEOTIDE SEQUENCE [LARGE SCALE GENOMIC DNA]</scope>
    <source>
        <strain evidence="6">36N120E</strain>
    </source>
</reference>
<evidence type="ECO:0000256" key="1">
    <source>
        <dbReference type="ARBA" id="ARBA00022723"/>
    </source>
</evidence>
<dbReference type="PANTHER" id="PTHR34932">
    <property type="entry name" value="TRPL TRANSLOCATION DEFECT PROTEIN 14"/>
    <property type="match status" value="1"/>
</dbReference>
<dbReference type="GO" id="GO:0016787">
    <property type="term" value="F:hydrolase activity"/>
    <property type="evidence" value="ECO:0007669"/>
    <property type="project" value="UniProtKB-KW"/>
</dbReference>
<dbReference type="SUPFAM" id="SSF161219">
    <property type="entry name" value="CHY zinc finger-like"/>
    <property type="match status" value="1"/>
</dbReference>
<sequence>MGEESLFNKQTVLNCILGGIVTFRLALDIKKYYESKKQLQNNQNQNKKQTYQPQNNQPSLSINVFNNINSKQITQQEDKQMLQEPGVPIFKICITGGPCAGKTTGLSKLQEKLQELGYAVFLVPEAATLMGKGGCNIDLQTYKIQDRIQFQMYLMKTQIRLEEHFMCTAQMQQNQACVVLCDRGLLDGLGYMDKNEIEMMMNDDYFKRNKIDINFLRDRSYDTVIHMVTAANGAEQHYNLDSLVRRENPSEARIIDQKLQNAWVGHPNYYKIDNLNKNFEQKLLELENVVLKSLGKSSLINNRVQKKFLLIDNEYDKLIPSDLELQEFNIEDTFLYYQSGDNNKEEQYIRVRKRIQSHQYMYTWSKSTFRQGQEKETIKKQLSFKDYMHIISKTDENRHPLEKYRVVFMWKEKNKLMCTHCIIENHSDHVKDKVNLVTFWNLVKSKFSDRFERLEEINKSIQGQNDKDLIQNFQDSLEFYSVNTSVIEYENEAISIQNQKRFQNKYKTDYDQYLNKENERVFKVHNPNLMQSRYDTINDQDLQYQQHLNINKKYLKKDKNGNLCLVCRHYVTNYIPIYKCCDKQYPCYICHDSNENHKHMAVKGALCLKCKNVSNDFTQCLNCQVKYYMVM</sequence>
<comment type="caution">
    <text evidence="6">The sequence shown here is derived from an EMBL/GenBank/DDBJ whole genome shotgun (WGS) entry which is preliminary data.</text>
</comment>
<dbReference type="AlphaFoldDB" id="A0A0V0QL48"/>
<dbReference type="PANTHER" id="PTHR34932:SF1">
    <property type="entry name" value="TRPL TRANSLOCATION DEFECT PROTEIN 14"/>
    <property type="match status" value="1"/>
</dbReference>
<dbReference type="InterPro" id="IPR053227">
    <property type="entry name" value="TRPL-trafficking_regulator"/>
</dbReference>
<evidence type="ECO:0000313" key="6">
    <source>
        <dbReference type="EMBL" id="KRX02677.1"/>
    </source>
</evidence>
<organism evidence="6 7">
    <name type="scientific">Pseudocohnilembus persalinus</name>
    <name type="common">Ciliate</name>
    <dbReference type="NCBI Taxonomy" id="266149"/>
    <lineage>
        <taxon>Eukaryota</taxon>
        <taxon>Sar</taxon>
        <taxon>Alveolata</taxon>
        <taxon>Ciliophora</taxon>
        <taxon>Intramacronucleata</taxon>
        <taxon>Oligohymenophorea</taxon>
        <taxon>Scuticociliatia</taxon>
        <taxon>Philasterida</taxon>
        <taxon>Pseudocohnilembidae</taxon>
        <taxon>Pseudocohnilembus</taxon>
    </lineage>
</organism>
<dbReference type="GO" id="GO:0008270">
    <property type="term" value="F:zinc ion binding"/>
    <property type="evidence" value="ECO:0007669"/>
    <property type="project" value="UniProtKB-KW"/>
</dbReference>
<keyword evidence="1" id="KW-0479">Metal-binding</keyword>
<dbReference type="InterPro" id="IPR038727">
    <property type="entry name" value="NadR/Ttd14_AAA_dom"/>
</dbReference>
<dbReference type="OrthoDB" id="6375174at2759"/>
<dbReference type="InParanoid" id="A0A0V0QL48"/>
<keyword evidence="7" id="KW-1185">Reference proteome</keyword>
<dbReference type="InterPro" id="IPR008913">
    <property type="entry name" value="Znf_CHY"/>
</dbReference>
<dbReference type="GO" id="GO:0005525">
    <property type="term" value="F:GTP binding"/>
    <property type="evidence" value="ECO:0007669"/>
    <property type="project" value="TreeGrafter"/>
</dbReference>
<accession>A0A0V0QL48</accession>
<dbReference type="InterPro" id="IPR027417">
    <property type="entry name" value="P-loop_NTPase"/>
</dbReference>
<evidence type="ECO:0000313" key="7">
    <source>
        <dbReference type="Proteomes" id="UP000054937"/>
    </source>
</evidence>
<protein>
    <submittedName>
        <fullName evidence="6">p-loop containing nucleoside triphosphate hydrolase</fullName>
    </submittedName>
</protein>
<feature type="domain" description="CHY-type" evidence="5">
    <location>
        <begin position="560"/>
        <end position="625"/>
    </location>
</feature>
<dbReference type="Pfam" id="PF13521">
    <property type="entry name" value="AAA_28"/>
    <property type="match status" value="1"/>
</dbReference>
<name>A0A0V0QL48_PSEPJ</name>
<dbReference type="EMBL" id="LDAU01000154">
    <property type="protein sequence ID" value="KRX02677.1"/>
    <property type="molecule type" value="Genomic_DNA"/>
</dbReference>
<keyword evidence="6" id="KW-0378">Hydrolase</keyword>
<dbReference type="PROSITE" id="PS51266">
    <property type="entry name" value="ZF_CHY"/>
    <property type="match status" value="1"/>
</dbReference>
<gene>
    <name evidence="6" type="ORF">PPERSA_12017</name>
</gene>
<proteinExistence type="predicted"/>
<dbReference type="Gene3D" id="3.40.50.300">
    <property type="entry name" value="P-loop containing nucleotide triphosphate hydrolases"/>
    <property type="match status" value="1"/>
</dbReference>
<dbReference type="GO" id="GO:0070300">
    <property type="term" value="F:phosphatidic acid binding"/>
    <property type="evidence" value="ECO:0007669"/>
    <property type="project" value="TreeGrafter"/>
</dbReference>